<name>A0A1G7EZP7_9FLAO</name>
<dbReference type="NCBIfam" id="TIGR01764">
    <property type="entry name" value="excise"/>
    <property type="match status" value="1"/>
</dbReference>
<dbReference type="Gene3D" id="1.10.1660.10">
    <property type="match status" value="1"/>
</dbReference>
<dbReference type="AlphaFoldDB" id="A0A1G7EZP7"/>
<dbReference type="GO" id="GO:0003677">
    <property type="term" value="F:DNA binding"/>
    <property type="evidence" value="ECO:0007669"/>
    <property type="project" value="InterPro"/>
</dbReference>
<dbReference type="EMBL" id="FNAS01000018">
    <property type="protein sequence ID" value="SDE69114.1"/>
    <property type="molecule type" value="Genomic_DNA"/>
</dbReference>
<dbReference type="STRING" id="1071918.SAMN05421544_11837"/>
<dbReference type="OrthoDB" id="1097811at2"/>
<dbReference type="InterPro" id="IPR010093">
    <property type="entry name" value="SinI_DNA-bd"/>
</dbReference>
<evidence type="ECO:0000259" key="1">
    <source>
        <dbReference type="Pfam" id="PF12728"/>
    </source>
</evidence>
<dbReference type="Pfam" id="PF12728">
    <property type="entry name" value="HTH_17"/>
    <property type="match status" value="1"/>
</dbReference>
<feature type="domain" description="Helix-turn-helix" evidence="1">
    <location>
        <begin position="44"/>
        <end position="93"/>
    </location>
</feature>
<dbReference type="InterPro" id="IPR009061">
    <property type="entry name" value="DNA-bd_dom_put_sf"/>
</dbReference>
<reference evidence="2 3" key="1">
    <citation type="submission" date="2016-10" db="EMBL/GenBank/DDBJ databases">
        <authorList>
            <person name="de Groot N.N."/>
        </authorList>
    </citation>
    <scope>NUCLEOTIDE SEQUENCE [LARGE SCALE GENOMIC DNA]</scope>
    <source>
        <strain evidence="2 3">DSM 24015</strain>
    </source>
</reference>
<dbReference type="InterPro" id="IPR041657">
    <property type="entry name" value="HTH_17"/>
</dbReference>
<sequence length="101" mass="11301">MTAIKIEVNGLDITTLTEKLDMLTNALTEKEAKAETSADTSEKLLTRGDVAELLKITLPTLHDWTKKGLLKAYRIGNRIRYKEAEVMATINNNPANPFKNK</sequence>
<evidence type="ECO:0000313" key="3">
    <source>
        <dbReference type="Proteomes" id="UP000198517"/>
    </source>
</evidence>
<dbReference type="SUPFAM" id="SSF46955">
    <property type="entry name" value="Putative DNA-binding domain"/>
    <property type="match status" value="1"/>
</dbReference>
<accession>A0A1G7EZP7</accession>
<evidence type="ECO:0000313" key="2">
    <source>
        <dbReference type="EMBL" id="SDE69114.1"/>
    </source>
</evidence>
<proteinExistence type="predicted"/>
<organism evidence="2 3">
    <name type="scientific">Riemerella columbipharyngis</name>
    <dbReference type="NCBI Taxonomy" id="1071918"/>
    <lineage>
        <taxon>Bacteria</taxon>
        <taxon>Pseudomonadati</taxon>
        <taxon>Bacteroidota</taxon>
        <taxon>Flavobacteriia</taxon>
        <taxon>Flavobacteriales</taxon>
        <taxon>Weeksellaceae</taxon>
        <taxon>Riemerella</taxon>
    </lineage>
</organism>
<keyword evidence="3" id="KW-1185">Reference proteome</keyword>
<gene>
    <name evidence="2" type="ORF">SAMN05421544_11837</name>
</gene>
<protein>
    <submittedName>
        <fullName evidence="2">DNA binding domain-containing protein, excisionase family</fullName>
    </submittedName>
</protein>
<dbReference type="Proteomes" id="UP000198517">
    <property type="component" value="Unassembled WGS sequence"/>
</dbReference>